<dbReference type="UniPathway" id="UPA00138"/>
<comment type="cofactor">
    <cofactor evidence="4">
        <name>Mn(2+)</name>
        <dbReference type="ChEBI" id="CHEBI:29035"/>
    </cofactor>
</comment>
<keyword evidence="2 4" id="KW-0464">Manganese</keyword>
<dbReference type="RefSeq" id="WP_073271233.1">
    <property type="nucleotide sequence ID" value="NZ_FQTU01000013.1"/>
</dbReference>
<evidence type="ECO:0000256" key="2">
    <source>
        <dbReference type="ARBA" id="ARBA00023211"/>
    </source>
</evidence>
<name>A0A1M4YMC3_9FIRM</name>
<dbReference type="AlphaFoldDB" id="A0A1M4YMC3"/>
<dbReference type="STRING" id="1120975.SAMN02746064_01809"/>
<accession>A0A1M4YMC3</accession>
<reference evidence="5 6" key="1">
    <citation type="submission" date="2016-11" db="EMBL/GenBank/DDBJ databases">
        <authorList>
            <person name="Jaros S."/>
            <person name="Januszkiewicz K."/>
            <person name="Wedrychowicz H."/>
        </authorList>
    </citation>
    <scope>NUCLEOTIDE SEQUENCE [LARGE SCALE GENOMIC DNA]</scope>
    <source>
        <strain evidence="5 6">DSM 14828</strain>
    </source>
</reference>
<sequence length="657" mass="75447">MKSFKESQLIENKEYLELLSEKFSNISSTASEVVNLKAILNLPKGTEHFLTDLHGEHIAFNHVMRNASGVVRRKINDVMGKTLSQKDITELATLIYYPEEKLQLVKRTNSDLTDWYKVTIYRLIQVCRDASSKYTRSKVRKALPKDFAYMMEELLHEDEERFNKKEYYNKIIDTIVELESADQFITQISAVIQRLTIDHLHILGDVYDRGSGAHFIMDTLVKHHSVDMQWGNHDILWMGAAAGDTACISNAVRICLRYANMDILEEGYGINMLPLATFAMRAYKDDPCKKFMPKLPPNEILSDNDRNLLAKMHKAIAMIQFKLEHQIVEKNPDFLMSHRLLLDKVDYQTHKINIDEKTYKLNTTYFPTINPEKPWALTDDEKVVIDKLQTSFLTSEKLQTHIRFMYSKGSIYLKHNGNLLFHASIPMNEDGSFKSINLYGEKNSGKALMDKMDLWARESYFSRGNKTSGTDFLWYLWCNENSPLFGKDKMATFERYFIDDKKAHKENYAPYFIMVTDEKIALQVLTEFGLDPKESHIINGHVPVKTGAGESPIKANGKLLVIDGGFAQAYQSTTGIAGYTLIYNSYGLQLASHEPFESVDKAINEGIDIRSTTSVIEKVVDRKKVADTDIGDRLRKQIDYLEMLIAAYRKGIVKEKF</sequence>
<keyword evidence="3 4" id="KW-0119">Carbohydrate metabolism</keyword>
<dbReference type="Pfam" id="PF06874">
    <property type="entry name" value="FBPase_2"/>
    <property type="match status" value="1"/>
</dbReference>
<comment type="similarity">
    <text evidence="4">Belongs to the FBPase class 3 family.</text>
</comment>
<evidence type="ECO:0000313" key="6">
    <source>
        <dbReference type="Proteomes" id="UP000184251"/>
    </source>
</evidence>
<evidence type="ECO:0000256" key="4">
    <source>
        <dbReference type="HAMAP-Rule" id="MF_01854"/>
    </source>
</evidence>
<protein>
    <recommendedName>
        <fullName evidence="4">Fructose-1,6-bisphosphatase class 3</fullName>
        <shortName evidence="4">FBPase class 3</shortName>
        <ecNumber evidence="4">3.1.3.11</ecNumber>
    </recommendedName>
    <alternativeName>
        <fullName evidence="4">D-fructose-1,6-bisphosphate 1-phosphohydrolase class 3</fullName>
    </alternativeName>
</protein>
<evidence type="ECO:0000256" key="1">
    <source>
        <dbReference type="ARBA" id="ARBA00022801"/>
    </source>
</evidence>
<proteinExistence type="inferred from homology"/>
<dbReference type="PIRSF" id="PIRSF000906">
    <property type="entry name" value="FBPtase_Bacill"/>
    <property type="match status" value="1"/>
</dbReference>
<evidence type="ECO:0000256" key="3">
    <source>
        <dbReference type="ARBA" id="ARBA00023277"/>
    </source>
</evidence>
<dbReference type="HAMAP" id="MF_01854">
    <property type="entry name" value="FBPase_class3"/>
    <property type="match status" value="1"/>
</dbReference>
<dbReference type="InterPro" id="IPR029052">
    <property type="entry name" value="Metallo-depent_PP-like"/>
</dbReference>
<dbReference type="GO" id="GO:0006094">
    <property type="term" value="P:gluconeogenesis"/>
    <property type="evidence" value="ECO:0007669"/>
    <property type="project" value="UniProtKB-UniRule"/>
</dbReference>
<dbReference type="GO" id="GO:0042132">
    <property type="term" value="F:fructose 1,6-bisphosphate 1-phosphatase activity"/>
    <property type="evidence" value="ECO:0007669"/>
    <property type="project" value="UniProtKB-UniRule"/>
</dbReference>
<dbReference type="EC" id="3.1.3.11" evidence="4"/>
<keyword evidence="1 4" id="KW-0378">Hydrolase</keyword>
<dbReference type="OrthoDB" id="9779903at2"/>
<gene>
    <name evidence="4" type="primary">fbp</name>
    <name evidence="5" type="ORF">SAMN02746064_01809</name>
</gene>
<dbReference type="EMBL" id="FQTU01000013">
    <property type="protein sequence ID" value="SHF06803.1"/>
    <property type="molecule type" value="Genomic_DNA"/>
</dbReference>
<comment type="catalytic activity">
    <reaction evidence="4">
        <text>beta-D-fructose 1,6-bisphosphate + H2O = beta-D-fructose 6-phosphate + phosphate</text>
        <dbReference type="Rhea" id="RHEA:11064"/>
        <dbReference type="ChEBI" id="CHEBI:15377"/>
        <dbReference type="ChEBI" id="CHEBI:32966"/>
        <dbReference type="ChEBI" id="CHEBI:43474"/>
        <dbReference type="ChEBI" id="CHEBI:57634"/>
        <dbReference type="EC" id="3.1.3.11"/>
    </reaction>
</comment>
<dbReference type="InterPro" id="IPR009164">
    <property type="entry name" value="FBPtase_class3"/>
</dbReference>
<organism evidence="5 6">
    <name type="scientific">Alkalibacter saccharofermentans DSM 14828</name>
    <dbReference type="NCBI Taxonomy" id="1120975"/>
    <lineage>
        <taxon>Bacteria</taxon>
        <taxon>Bacillati</taxon>
        <taxon>Bacillota</taxon>
        <taxon>Clostridia</taxon>
        <taxon>Eubacteriales</taxon>
        <taxon>Eubacteriaceae</taxon>
        <taxon>Alkalibacter</taxon>
    </lineage>
</organism>
<dbReference type="Proteomes" id="UP000184251">
    <property type="component" value="Unassembled WGS sequence"/>
</dbReference>
<evidence type="ECO:0000313" key="5">
    <source>
        <dbReference type="EMBL" id="SHF06803.1"/>
    </source>
</evidence>
<dbReference type="SUPFAM" id="SSF56300">
    <property type="entry name" value="Metallo-dependent phosphatases"/>
    <property type="match status" value="1"/>
</dbReference>
<comment type="pathway">
    <text evidence="4">Carbohydrate biosynthesis; gluconeogenesis.</text>
</comment>
<keyword evidence="6" id="KW-1185">Reference proteome</keyword>